<evidence type="ECO:0000313" key="3">
    <source>
        <dbReference type="EMBL" id="MDH5831525.1"/>
    </source>
</evidence>
<organism evidence="3 4">
    <name type="scientific">Luteimonas rhizosphaericola</name>
    <dbReference type="NCBI Taxonomy" id="3042024"/>
    <lineage>
        <taxon>Bacteria</taxon>
        <taxon>Pseudomonadati</taxon>
        <taxon>Pseudomonadota</taxon>
        <taxon>Gammaproteobacteria</taxon>
        <taxon>Lysobacterales</taxon>
        <taxon>Lysobacteraceae</taxon>
        <taxon>Luteimonas</taxon>
    </lineage>
</organism>
<protein>
    <submittedName>
        <fullName evidence="3">DUF4062 domain-containing protein</fullName>
    </submittedName>
</protein>
<evidence type="ECO:0000313" key="4">
    <source>
        <dbReference type="Proteomes" id="UP001156831"/>
    </source>
</evidence>
<gene>
    <name evidence="3" type="ORF">QFW80_13465</name>
</gene>
<sequence>MVGAKRLIRIFLASPGDLAEERKLARSVVEEVNSLVGDVYECRVELVGWEDTVSVFGRPQATINRDLERCDFFIGMIWKRWGTPPDTEGHYSSGFEEEFRRSVERRTSTGSPEISLFFKEVSPEILADPGPELRKVLDFKSELIGGKSVLFEQFSSTSDFERRIRRCVFKYLESTRQELADPGKSDQSSSDITSSDDSRPLLLSAEGTSFLRDLVGRTEDHSIDSVDIARFRLLSSISGLHGNDESLLGTHDANLMFLHRDRLSLGTDEIIGLISCGLANIASENVPLWHWISPNISKLWRLTLTGPSPQKAGALRAMLLVGEKLPDTPNLERSLILREWLSEEREILERVAALEYLVEHGETQDLPIIRLEIESNHSQTSRVALDSYIRTSLKSSRNDALDAICELQPSAVSDQILNDIFSVGHDLNTATLQLALQAKHSNTRLLAAQELIKRDEFPTELAEAYLNDDDRKVRLVVIDLLSSRGQIFSEARARALLVEKKTGLLLGQEDDSLWRKHRRQTLIASESNALAALREQESIFEIDILLAQAAKARARGKATLRGLIENQFYDHFDRKLESMERSGFPADTLTQTRALRDFLTDRFTRAALNLLGEIGDASDLPTVRLILSRGKLPYSASDTELLRKHGEWKDIELLISSESRRQSPFLTIDIHQEDRLHLAETLVALGKHRLRELLEMPMPGYLLADVIVCSPEVAFSELSSKTILTLFDHESETVRRFGAIKFAKSNSKRVVRKMLNAYTAGQTYFYNVSHWLDFSCSLPAPQGKKALGRLLKERRQSN</sequence>
<feature type="region of interest" description="Disordered" evidence="1">
    <location>
        <begin position="179"/>
        <end position="200"/>
    </location>
</feature>
<dbReference type="EMBL" id="JARXRN010000028">
    <property type="protein sequence ID" value="MDH5831525.1"/>
    <property type="molecule type" value="Genomic_DNA"/>
</dbReference>
<feature type="domain" description="DUF4062" evidence="2">
    <location>
        <begin position="9"/>
        <end position="101"/>
    </location>
</feature>
<dbReference type="Proteomes" id="UP001156831">
    <property type="component" value="Unassembled WGS sequence"/>
</dbReference>
<dbReference type="RefSeq" id="WP_280602489.1">
    <property type="nucleotide sequence ID" value="NZ_JARXRN010000028.1"/>
</dbReference>
<name>A0ABT6JLZ2_9GAMM</name>
<comment type="caution">
    <text evidence="3">The sequence shown here is derived from an EMBL/GenBank/DDBJ whole genome shotgun (WGS) entry which is preliminary data.</text>
</comment>
<accession>A0ABT6JLZ2</accession>
<keyword evidence="4" id="KW-1185">Reference proteome</keyword>
<dbReference type="InterPro" id="IPR025139">
    <property type="entry name" value="DUF4062"/>
</dbReference>
<evidence type="ECO:0000256" key="1">
    <source>
        <dbReference type="SAM" id="MobiDB-lite"/>
    </source>
</evidence>
<proteinExistence type="predicted"/>
<dbReference type="Pfam" id="PF13271">
    <property type="entry name" value="DUF4062"/>
    <property type="match status" value="1"/>
</dbReference>
<reference evidence="3 4" key="1">
    <citation type="submission" date="2023-04" db="EMBL/GenBank/DDBJ databases">
        <title>Luteimonas sp. M1R5S18.</title>
        <authorList>
            <person name="Sun J.-Q."/>
        </authorList>
    </citation>
    <scope>NUCLEOTIDE SEQUENCE [LARGE SCALE GENOMIC DNA]</scope>
    <source>
        <strain evidence="3 4">M1R5S18</strain>
    </source>
</reference>
<evidence type="ECO:0000259" key="2">
    <source>
        <dbReference type="Pfam" id="PF13271"/>
    </source>
</evidence>
<feature type="compositionally biased region" description="Low complexity" evidence="1">
    <location>
        <begin position="185"/>
        <end position="195"/>
    </location>
</feature>